<feature type="domain" description="PilZ" evidence="1">
    <location>
        <begin position="8"/>
        <end position="111"/>
    </location>
</feature>
<gene>
    <name evidence="2" type="ORF">SAMN06296036_1074</name>
</gene>
<dbReference type="AlphaFoldDB" id="A0A1Y6BT51"/>
<protein>
    <submittedName>
        <fullName evidence="2">PilZ domain-containing protein</fullName>
    </submittedName>
</protein>
<dbReference type="Gene3D" id="2.40.10.220">
    <property type="entry name" value="predicted glycosyltransferase like domains"/>
    <property type="match status" value="1"/>
</dbReference>
<dbReference type="RefSeq" id="WP_132318653.1">
    <property type="nucleotide sequence ID" value="NZ_FWZT01000007.1"/>
</dbReference>
<evidence type="ECO:0000313" key="2">
    <source>
        <dbReference type="EMBL" id="SMF20070.1"/>
    </source>
</evidence>
<dbReference type="Pfam" id="PF07238">
    <property type="entry name" value="PilZ"/>
    <property type="match status" value="1"/>
</dbReference>
<dbReference type="InterPro" id="IPR009875">
    <property type="entry name" value="PilZ_domain"/>
</dbReference>
<dbReference type="Proteomes" id="UP000192907">
    <property type="component" value="Unassembled WGS sequence"/>
</dbReference>
<organism evidence="2 3">
    <name type="scientific">Pseudobacteriovorax antillogorgiicola</name>
    <dbReference type="NCBI Taxonomy" id="1513793"/>
    <lineage>
        <taxon>Bacteria</taxon>
        <taxon>Pseudomonadati</taxon>
        <taxon>Bdellovibrionota</taxon>
        <taxon>Oligoflexia</taxon>
        <taxon>Oligoflexales</taxon>
        <taxon>Pseudobacteriovoracaceae</taxon>
        <taxon>Pseudobacteriovorax</taxon>
    </lineage>
</organism>
<keyword evidence="3" id="KW-1185">Reference proteome</keyword>
<dbReference type="GO" id="GO:0035438">
    <property type="term" value="F:cyclic-di-GMP binding"/>
    <property type="evidence" value="ECO:0007669"/>
    <property type="project" value="InterPro"/>
</dbReference>
<dbReference type="SUPFAM" id="SSF141371">
    <property type="entry name" value="PilZ domain-like"/>
    <property type="match status" value="1"/>
</dbReference>
<dbReference type="EMBL" id="FWZT01000007">
    <property type="protein sequence ID" value="SMF20070.1"/>
    <property type="molecule type" value="Genomic_DNA"/>
</dbReference>
<reference evidence="3" key="1">
    <citation type="submission" date="2017-04" db="EMBL/GenBank/DDBJ databases">
        <authorList>
            <person name="Varghese N."/>
            <person name="Submissions S."/>
        </authorList>
    </citation>
    <scope>NUCLEOTIDE SEQUENCE [LARGE SCALE GENOMIC DNA]</scope>
    <source>
        <strain evidence="3">RKEM611</strain>
    </source>
</reference>
<sequence length="116" mass="13156">MSRYFSKQRKERRYRVQRFGLQAKASPLASIDQLSVEIFDLSFSGLGILAAQPLKVTEFRIVSLDAPHMIAVPCRVAWCFEVPETGQFRAGLKVADPDEDSLKDLLNRLLESVQED</sequence>
<evidence type="ECO:0000259" key="1">
    <source>
        <dbReference type="Pfam" id="PF07238"/>
    </source>
</evidence>
<proteinExistence type="predicted"/>
<accession>A0A1Y6BT51</accession>
<evidence type="ECO:0000313" key="3">
    <source>
        <dbReference type="Proteomes" id="UP000192907"/>
    </source>
</evidence>
<name>A0A1Y6BT51_9BACT</name>